<keyword evidence="4" id="KW-0378">Hydrolase</keyword>
<feature type="domain" description="CAAX prenyl protease 2/Lysostaphin resistance protein A-like" evidence="3">
    <location>
        <begin position="126"/>
        <end position="218"/>
    </location>
</feature>
<dbReference type="AlphaFoldDB" id="A0A6N2YRS1"/>
<sequence length="238" mass="28260">MTKFLKAILSITLFEFFDLFVLELAAVGITTLFNGSASLFICIQMALRILLILALVLWMKKKGILVNFYSSKWKWSYLFYFLLVILYSMVSKWVITTFQDRIVFAPETVLIKLPDSVYLKGLGISIILDFAVSIIIAPISEELFYRSYLMNCFFKNNRFHFDILLSAFLFSAAHFVYRFRDPIMLTDYFIFGVFLAAVYKKHRDLRLVILLHSFSNFLVYWKPIWIFVYNYIYWHYLV</sequence>
<reference evidence="4" key="1">
    <citation type="submission" date="2019-11" db="EMBL/GenBank/DDBJ databases">
        <authorList>
            <person name="Feng L."/>
        </authorList>
    </citation>
    <scope>NUCLEOTIDE SEQUENCE</scope>
    <source>
        <strain evidence="4">SparasanguinisLFYP13</strain>
    </source>
</reference>
<feature type="transmembrane region" description="Helical" evidence="2">
    <location>
        <begin position="118"/>
        <end position="139"/>
    </location>
</feature>
<dbReference type="GO" id="GO:0004175">
    <property type="term" value="F:endopeptidase activity"/>
    <property type="evidence" value="ECO:0007669"/>
    <property type="project" value="UniProtKB-ARBA"/>
</dbReference>
<dbReference type="InterPro" id="IPR003675">
    <property type="entry name" value="Rce1/LyrA-like_dom"/>
</dbReference>
<evidence type="ECO:0000256" key="2">
    <source>
        <dbReference type="SAM" id="Phobius"/>
    </source>
</evidence>
<name>A0A6N2YRS1_STRPA</name>
<keyword evidence="4" id="KW-0645">Protease</keyword>
<organism evidence="4">
    <name type="scientific">Streptococcus parasanguinis</name>
    <dbReference type="NCBI Taxonomy" id="1318"/>
    <lineage>
        <taxon>Bacteria</taxon>
        <taxon>Bacillati</taxon>
        <taxon>Bacillota</taxon>
        <taxon>Bacilli</taxon>
        <taxon>Lactobacillales</taxon>
        <taxon>Streptococcaceae</taxon>
        <taxon>Streptococcus</taxon>
    </lineage>
</organism>
<feature type="transmembrane region" description="Helical" evidence="2">
    <location>
        <begin position="159"/>
        <end position="177"/>
    </location>
</feature>
<feature type="transmembrane region" description="Helical" evidence="2">
    <location>
        <begin position="183"/>
        <end position="200"/>
    </location>
</feature>
<evidence type="ECO:0000313" key="4">
    <source>
        <dbReference type="EMBL" id="VYT68518.1"/>
    </source>
</evidence>
<gene>
    <name evidence="4" type="ORF">SPLFYP13_01906</name>
</gene>
<dbReference type="EMBL" id="CACRUC010000007">
    <property type="protein sequence ID" value="VYT68518.1"/>
    <property type="molecule type" value="Genomic_DNA"/>
</dbReference>
<feature type="transmembrane region" description="Helical" evidence="2">
    <location>
        <begin position="78"/>
        <end position="98"/>
    </location>
</feature>
<comment type="similarity">
    <text evidence="1">Belongs to the UPF0177 family.</text>
</comment>
<feature type="transmembrane region" description="Helical" evidence="2">
    <location>
        <begin position="37"/>
        <end position="58"/>
    </location>
</feature>
<dbReference type="GO" id="GO:0006508">
    <property type="term" value="P:proteolysis"/>
    <property type="evidence" value="ECO:0007669"/>
    <property type="project" value="UniProtKB-KW"/>
</dbReference>
<feature type="transmembrane region" description="Helical" evidence="2">
    <location>
        <begin position="7"/>
        <end position="31"/>
    </location>
</feature>
<evidence type="ECO:0000256" key="1">
    <source>
        <dbReference type="ARBA" id="ARBA00009067"/>
    </source>
</evidence>
<accession>A0A6N2YRS1</accession>
<keyword evidence="2" id="KW-1133">Transmembrane helix</keyword>
<evidence type="ECO:0000259" key="3">
    <source>
        <dbReference type="Pfam" id="PF02517"/>
    </source>
</evidence>
<keyword evidence="2" id="KW-0812">Transmembrane</keyword>
<feature type="transmembrane region" description="Helical" evidence="2">
    <location>
        <begin position="207"/>
        <end position="232"/>
    </location>
</feature>
<protein>
    <submittedName>
        <fullName evidence="4">CAAX amino terminal protease self- immunity</fullName>
    </submittedName>
</protein>
<keyword evidence="2" id="KW-0472">Membrane</keyword>
<dbReference type="RefSeq" id="WP_023919120.1">
    <property type="nucleotide sequence ID" value="NZ_CACRUC010000007.1"/>
</dbReference>
<dbReference type="GO" id="GO:0080120">
    <property type="term" value="P:CAAX-box protein maturation"/>
    <property type="evidence" value="ECO:0007669"/>
    <property type="project" value="UniProtKB-ARBA"/>
</dbReference>
<proteinExistence type="inferred from homology"/>
<dbReference type="Pfam" id="PF02517">
    <property type="entry name" value="Rce1-like"/>
    <property type="match status" value="1"/>
</dbReference>